<evidence type="ECO:0000313" key="5">
    <source>
        <dbReference type="Proteomes" id="UP000281549"/>
    </source>
</evidence>
<keyword evidence="1" id="KW-1133">Transmembrane helix</keyword>
<proteinExistence type="predicted"/>
<gene>
    <name evidence="2" type="ORF">O9G_000374</name>
    <name evidence="3" type="ORF">ROZALSC1DRAFT_30130</name>
</gene>
<keyword evidence="1" id="KW-0472">Membrane</keyword>
<feature type="transmembrane region" description="Helical" evidence="1">
    <location>
        <begin position="75"/>
        <end position="94"/>
    </location>
</feature>
<evidence type="ECO:0000313" key="2">
    <source>
        <dbReference type="EMBL" id="EPZ33599.1"/>
    </source>
</evidence>
<dbReference type="HOGENOM" id="CLU_2074472_0_0_1"/>
<name>A0A075AYK6_ROZAC</name>
<reference evidence="3" key="3">
    <citation type="submission" date="2018-08" db="EMBL/GenBank/DDBJ databases">
        <title>Leveraging single-cell genomics to expand the Fungal Tree of Life.</title>
        <authorList>
            <consortium name="DOE Joint Genome Institute"/>
            <person name="Ahrendt S.R."/>
            <person name="Quandt C.A."/>
            <person name="Ciobanu D."/>
            <person name="Clum A."/>
            <person name="Salamov A."/>
            <person name="Andreopoulos B."/>
            <person name="Cheng J.-F."/>
            <person name="Woyke T."/>
            <person name="Pelin A."/>
            <person name="Henrissat B."/>
            <person name="Reynolds N."/>
            <person name="Benny G.L."/>
            <person name="Smith M.E."/>
            <person name="James T.Y."/>
            <person name="Grigoriev I.V."/>
        </authorList>
    </citation>
    <scope>NUCLEOTIDE SEQUENCE</scope>
    <source>
        <strain evidence="3">CSF55</strain>
    </source>
</reference>
<evidence type="ECO:0000313" key="4">
    <source>
        <dbReference type="Proteomes" id="UP000030755"/>
    </source>
</evidence>
<dbReference type="Proteomes" id="UP000030755">
    <property type="component" value="Unassembled WGS sequence"/>
</dbReference>
<reference evidence="5" key="2">
    <citation type="journal article" date="2018" name="Nat. Microbiol.">
        <title>Leveraging single-cell genomics to expand the fungal tree of life.</title>
        <authorList>
            <person name="Ahrendt S.R."/>
            <person name="Quandt C.A."/>
            <person name="Ciobanu D."/>
            <person name="Clum A."/>
            <person name="Salamov A."/>
            <person name="Andreopoulos B."/>
            <person name="Cheng J.F."/>
            <person name="Woyke T."/>
            <person name="Pelin A."/>
            <person name="Henrissat B."/>
            <person name="Reynolds N.K."/>
            <person name="Benny G.L."/>
            <person name="Smith M.E."/>
            <person name="James T.Y."/>
            <person name="Grigoriev I.V."/>
        </authorList>
    </citation>
    <scope>NUCLEOTIDE SEQUENCE [LARGE SCALE GENOMIC DNA]</scope>
    <source>
        <strain evidence="5">CSF55</strain>
    </source>
</reference>
<evidence type="ECO:0000313" key="3">
    <source>
        <dbReference type="EMBL" id="RKP18139.1"/>
    </source>
</evidence>
<keyword evidence="4" id="KW-1185">Reference proteome</keyword>
<protein>
    <submittedName>
        <fullName evidence="2">Uncharacterized protein</fullName>
    </submittedName>
</protein>
<sequence length="118" mass="14099">MSKELKSKIKERLKEIREEIPIEDRVFVTRWLNKIRKPEFVEVTKENVLSDRLRAEYEHAYSIYPRCFKTYPRRATLSFVGGALTFLTIFVFNVNYNMINGTTHQALSRNTRKIKKLE</sequence>
<reference evidence="2 4" key="1">
    <citation type="journal article" date="2013" name="Curr. Biol.">
        <title>Shared signatures of parasitism and phylogenomics unite Cryptomycota and microsporidia.</title>
        <authorList>
            <person name="James T.Y."/>
            <person name="Pelin A."/>
            <person name="Bonen L."/>
            <person name="Ahrendt S."/>
            <person name="Sain D."/>
            <person name="Corradi N."/>
            <person name="Stajich J.E."/>
        </authorList>
    </citation>
    <scope>NUCLEOTIDE SEQUENCE [LARGE SCALE GENOMIC DNA]</scope>
    <source>
        <strain evidence="2">CSF55</strain>
        <strain evidence="2">CSF55</strain>
    </source>
</reference>
<evidence type="ECO:0000256" key="1">
    <source>
        <dbReference type="SAM" id="Phobius"/>
    </source>
</evidence>
<dbReference type="Proteomes" id="UP000281549">
    <property type="component" value="Unassembled WGS sequence"/>
</dbReference>
<dbReference type="AlphaFoldDB" id="A0A075AYK6"/>
<dbReference type="EMBL" id="ML005548">
    <property type="protein sequence ID" value="RKP18139.1"/>
    <property type="molecule type" value="Genomic_DNA"/>
</dbReference>
<organism evidence="2 4">
    <name type="scientific">Rozella allomycis (strain CSF55)</name>
    <dbReference type="NCBI Taxonomy" id="988480"/>
    <lineage>
        <taxon>Eukaryota</taxon>
        <taxon>Fungi</taxon>
        <taxon>Fungi incertae sedis</taxon>
        <taxon>Cryptomycota</taxon>
        <taxon>Cryptomycota incertae sedis</taxon>
        <taxon>Rozella</taxon>
    </lineage>
</organism>
<accession>A0A075AYK6</accession>
<keyword evidence="1" id="KW-0812">Transmembrane</keyword>
<dbReference type="EMBL" id="KE561047">
    <property type="protein sequence ID" value="EPZ33599.1"/>
    <property type="molecule type" value="Genomic_DNA"/>
</dbReference>